<dbReference type="PANTHER" id="PTHR30545:SF2">
    <property type="entry name" value="SUGAR FERMENTATION STIMULATION PROTEIN A"/>
    <property type="match status" value="1"/>
</dbReference>
<reference evidence="3 4" key="1">
    <citation type="submission" date="2021-02" db="EMBL/GenBank/DDBJ databases">
        <title>Characterization of Marinitoga sp. nov. str. BP5-C20A.</title>
        <authorList>
            <person name="Erauso G."/>
            <person name="Postec A."/>
        </authorList>
    </citation>
    <scope>NUCLEOTIDE SEQUENCE [LARGE SCALE GENOMIC DNA]</scope>
    <source>
        <strain evidence="3 4">BP5-C20A</strain>
    </source>
</reference>
<comment type="similarity">
    <text evidence="1">Belongs to the SfsA family.</text>
</comment>
<dbReference type="EMBL" id="CP069362">
    <property type="protein sequence ID" value="WGS64829.1"/>
    <property type="molecule type" value="Genomic_DNA"/>
</dbReference>
<proteinExistence type="inferred from homology"/>
<dbReference type="InterPro" id="IPR040452">
    <property type="entry name" value="SfsA_C"/>
</dbReference>
<accession>A0ABY8PQC8</accession>
<keyword evidence="4" id="KW-1185">Reference proteome</keyword>
<dbReference type="Gene3D" id="3.40.1350.60">
    <property type="match status" value="1"/>
</dbReference>
<evidence type="ECO:0000256" key="1">
    <source>
        <dbReference type="HAMAP-Rule" id="MF_00095"/>
    </source>
</evidence>
<evidence type="ECO:0000259" key="2">
    <source>
        <dbReference type="Pfam" id="PF03749"/>
    </source>
</evidence>
<evidence type="ECO:0000313" key="4">
    <source>
        <dbReference type="Proteomes" id="UP001232493"/>
    </source>
</evidence>
<gene>
    <name evidence="1 3" type="primary">sfsA</name>
    <name evidence="3" type="ORF">JRV97_10810</name>
</gene>
<dbReference type="RefSeq" id="WP_280998780.1">
    <property type="nucleotide sequence ID" value="NZ_CP069362.1"/>
</dbReference>
<feature type="domain" description="Sugar fermentation stimulation protein C-terminal" evidence="2">
    <location>
        <begin position="80"/>
        <end position="206"/>
    </location>
</feature>
<dbReference type="Pfam" id="PF03749">
    <property type="entry name" value="SfsA"/>
    <property type="match status" value="1"/>
</dbReference>
<dbReference type="PANTHER" id="PTHR30545">
    <property type="entry name" value="SUGAR FERMENTATION STIMULATION PROTEIN A"/>
    <property type="match status" value="1"/>
</dbReference>
<dbReference type="InterPro" id="IPR005224">
    <property type="entry name" value="SfsA"/>
</dbReference>
<dbReference type="Gene3D" id="2.40.50.580">
    <property type="match status" value="1"/>
</dbReference>
<dbReference type="HAMAP" id="MF_00095">
    <property type="entry name" value="SfsA"/>
    <property type="match status" value="1"/>
</dbReference>
<organism evidence="3 4">
    <name type="scientific">Marinitoga aeolica</name>
    <dbReference type="NCBI Taxonomy" id="2809031"/>
    <lineage>
        <taxon>Bacteria</taxon>
        <taxon>Thermotogati</taxon>
        <taxon>Thermotogota</taxon>
        <taxon>Thermotogae</taxon>
        <taxon>Petrotogales</taxon>
        <taxon>Petrotogaceae</taxon>
        <taxon>Marinitoga</taxon>
    </lineage>
</organism>
<sequence>MKIYSIGKTIKGIFIERPNRYLAKIKINNEIEDVHVHDPGRLKELLYPGNNVFIKNANNPKRKTKYDLIAAKKGNEYVLVNSMYHRYIAEKILKEKYKDLKAEVKYNNSRIDFLADNNIWIEIKGCTLSKNDIALFPDAPTKRGLKHLSELIELKNMGYETHVYFLIFSKAKFFSPNWETDPEFSKKLIEAKRTGVKIHPLLFSYKNNIIYFEKEIDLRE</sequence>
<dbReference type="CDD" id="cd22357">
    <property type="entry name" value="SfsA-like"/>
    <property type="match status" value="1"/>
</dbReference>
<evidence type="ECO:0000313" key="3">
    <source>
        <dbReference type="EMBL" id="WGS64829.1"/>
    </source>
</evidence>
<dbReference type="Proteomes" id="UP001232493">
    <property type="component" value="Chromosome"/>
</dbReference>
<dbReference type="NCBIfam" id="TIGR00230">
    <property type="entry name" value="sfsA"/>
    <property type="match status" value="1"/>
</dbReference>
<protein>
    <recommendedName>
        <fullName evidence="1">Sugar fermentation stimulation protein homolog</fullName>
    </recommendedName>
</protein>
<name>A0ABY8PQC8_9BACT</name>